<evidence type="ECO:0000256" key="1">
    <source>
        <dbReference type="SAM" id="Phobius"/>
    </source>
</evidence>
<dbReference type="OrthoDB" id="1923031at2759"/>
<name>A0A200QCN9_MACCD</name>
<sequence>MKSRGFSETETEGTNGFFLEDEDQNKLNVEVGNPDLPTYIPVAKLSLNDQVFFLLAFIACTTSIAFTSLVIAAVPTLYAMGRAAISVSKLADTAREELPSTMAAIRLSGMEISDLTLELSDLSQEIADGVNKSAQAVQAAEAGIRQIGALARQQTISMIQERASLPIISIQPVVAGAAKKTSRAVGQATKTFMNIISREYFIGIIDVLGQKLDWIHNDGRVDNTLLLGVSKLYANTSCMPFFKTTSNSYSVKSLLGELPCYSNLSGLWYPRYGRVYDLYPTVHIIELCAFETADRETDSSKPSIPYAKVQNPQSSLLREVKVAGFVDEAFSDALCTPKIFRNLMLPRHRRSKDGERVDGQVTQTVDFRGAESARPAANHGRDGTTNGLGIGLFGIAYILFMDDPT</sequence>
<proteinExistence type="predicted"/>
<keyword evidence="3" id="KW-1185">Reference proteome</keyword>
<dbReference type="Proteomes" id="UP000195402">
    <property type="component" value="Unassembled WGS sequence"/>
</dbReference>
<evidence type="ECO:0000313" key="2">
    <source>
        <dbReference type="EMBL" id="OVA08266.1"/>
    </source>
</evidence>
<keyword evidence="1" id="KW-1133">Transmembrane helix</keyword>
<feature type="transmembrane region" description="Helical" evidence="1">
    <location>
        <begin position="51"/>
        <end position="79"/>
    </location>
</feature>
<dbReference type="AlphaFoldDB" id="A0A200QCN9"/>
<comment type="caution">
    <text evidence="2">The sequence shown here is derived from an EMBL/GenBank/DDBJ whole genome shotgun (WGS) entry which is preliminary data.</text>
</comment>
<accession>A0A200QCN9</accession>
<dbReference type="STRING" id="56857.A0A200QCN9"/>
<evidence type="ECO:0000313" key="3">
    <source>
        <dbReference type="Proteomes" id="UP000195402"/>
    </source>
</evidence>
<dbReference type="PANTHER" id="PTHR33825">
    <property type="entry name" value="CHITINASE-LIKE PROTEIN"/>
    <property type="match status" value="1"/>
</dbReference>
<dbReference type="InParanoid" id="A0A200QCN9"/>
<keyword evidence="1" id="KW-0472">Membrane</keyword>
<keyword evidence="1" id="KW-0812">Transmembrane</keyword>
<organism evidence="2 3">
    <name type="scientific">Macleaya cordata</name>
    <name type="common">Five-seeded plume-poppy</name>
    <name type="synonym">Bocconia cordata</name>
    <dbReference type="NCBI Taxonomy" id="56857"/>
    <lineage>
        <taxon>Eukaryota</taxon>
        <taxon>Viridiplantae</taxon>
        <taxon>Streptophyta</taxon>
        <taxon>Embryophyta</taxon>
        <taxon>Tracheophyta</taxon>
        <taxon>Spermatophyta</taxon>
        <taxon>Magnoliopsida</taxon>
        <taxon>Ranunculales</taxon>
        <taxon>Papaveraceae</taxon>
        <taxon>Papaveroideae</taxon>
        <taxon>Macleaya</taxon>
    </lineage>
</organism>
<reference evidence="2 3" key="1">
    <citation type="journal article" date="2017" name="Mol. Plant">
        <title>The Genome of Medicinal Plant Macleaya cordata Provides New Insights into Benzylisoquinoline Alkaloids Metabolism.</title>
        <authorList>
            <person name="Liu X."/>
            <person name="Liu Y."/>
            <person name="Huang P."/>
            <person name="Ma Y."/>
            <person name="Qing Z."/>
            <person name="Tang Q."/>
            <person name="Cao H."/>
            <person name="Cheng P."/>
            <person name="Zheng Y."/>
            <person name="Yuan Z."/>
            <person name="Zhou Y."/>
            <person name="Liu J."/>
            <person name="Tang Z."/>
            <person name="Zhuo Y."/>
            <person name="Zhang Y."/>
            <person name="Yu L."/>
            <person name="Huang J."/>
            <person name="Yang P."/>
            <person name="Peng Q."/>
            <person name="Zhang J."/>
            <person name="Jiang W."/>
            <person name="Zhang Z."/>
            <person name="Lin K."/>
            <person name="Ro D.K."/>
            <person name="Chen X."/>
            <person name="Xiong X."/>
            <person name="Shang Y."/>
            <person name="Huang S."/>
            <person name="Zeng J."/>
        </authorList>
    </citation>
    <scope>NUCLEOTIDE SEQUENCE [LARGE SCALE GENOMIC DNA]</scope>
    <source>
        <strain evidence="3">cv. BLH2017</strain>
        <tissue evidence="2">Root</tissue>
    </source>
</reference>
<gene>
    <name evidence="2" type="ORF">BVC80_1297g5</name>
</gene>
<dbReference type="PANTHER" id="PTHR33825:SF14">
    <property type="entry name" value="CHITINASE-LIKE PROTEIN"/>
    <property type="match status" value="1"/>
</dbReference>
<protein>
    <submittedName>
        <fullName evidence="2">Uncharacterized protein</fullName>
    </submittedName>
</protein>
<dbReference type="EMBL" id="MVGT01002330">
    <property type="protein sequence ID" value="OVA08266.1"/>
    <property type="molecule type" value="Genomic_DNA"/>
</dbReference>